<gene>
    <name evidence="1" type="ORF">LCGC14_2023040</name>
</gene>
<proteinExistence type="predicted"/>
<organism evidence="1">
    <name type="scientific">marine sediment metagenome</name>
    <dbReference type="NCBI Taxonomy" id="412755"/>
    <lineage>
        <taxon>unclassified sequences</taxon>
        <taxon>metagenomes</taxon>
        <taxon>ecological metagenomes</taxon>
    </lineage>
</organism>
<protein>
    <submittedName>
        <fullName evidence="1">Uncharacterized protein</fullName>
    </submittedName>
</protein>
<dbReference type="EMBL" id="LAZR01023403">
    <property type="protein sequence ID" value="KKL78618.1"/>
    <property type="molecule type" value="Genomic_DNA"/>
</dbReference>
<sequence>MEPIEDVLRVRCEMLEDGKMTCHVEIKGVAEFTMDGLEAVHGENVDSSFYGSREFMLRAPDWQAGKTMSCTDYDGEVLMCRSSVDR</sequence>
<dbReference type="AlphaFoldDB" id="A0A0F9EWZ0"/>
<comment type="caution">
    <text evidence="1">The sequence shown here is derived from an EMBL/GenBank/DDBJ whole genome shotgun (WGS) entry which is preliminary data.</text>
</comment>
<accession>A0A0F9EWZ0</accession>
<evidence type="ECO:0000313" key="1">
    <source>
        <dbReference type="EMBL" id="KKL78618.1"/>
    </source>
</evidence>
<reference evidence="1" key="1">
    <citation type="journal article" date="2015" name="Nature">
        <title>Complex archaea that bridge the gap between prokaryotes and eukaryotes.</title>
        <authorList>
            <person name="Spang A."/>
            <person name="Saw J.H."/>
            <person name="Jorgensen S.L."/>
            <person name="Zaremba-Niedzwiedzka K."/>
            <person name="Martijn J."/>
            <person name="Lind A.E."/>
            <person name="van Eijk R."/>
            <person name="Schleper C."/>
            <person name="Guy L."/>
            <person name="Ettema T.J."/>
        </authorList>
    </citation>
    <scope>NUCLEOTIDE SEQUENCE</scope>
</reference>
<name>A0A0F9EWZ0_9ZZZZ</name>